<organism evidence="3 4">
    <name type="scientific">Pseudogulbenkiania subflava DSM 22618</name>
    <dbReference type="NCBI Taxonomy" id="1123014"/>
    <lineage>
        <taxon>Bacteria</taxon>
        <taxon>Pseudomonadati</taxon>
        <taxon>Pseudomonadota</taxon>
        <taxon>Betaproteobacteria</taxon>
        <taxon>Neisseriales</taxon>
        <taxon>Chromobacteriaceae</taxon>
        <taxon>Pseudogulbenkiania</taxon>
    </lineage>
</organism>
<feature type="chain" id="PRO_5012396214" description="PsiF repeat-containing protein" evidence="2">
    <location>
        <begin position="22"/>
        <end position="102"/>
    </location>
</feature>
<reference evidence="4" key="1">
    <citation type="submission" date="2017-04" db="EMBL/GenBank/DDBJ databases">
        <authorList>
            <person name="Varghese N."/>
            <person name="Submissions S."/>
        </authorList>
    </citation>
    <scope>NUCLEOTIDE SEQUENCE [LARGE SCALE GENOMIC DNA]</scope>
    <source>
        <strain evidence="4">DSM 22618</strain>
    </source>
</reference>
<feature type="signal peptide" evidence="2">
    <location>
        <begin position="1"/>
        <end position="21"/>
    </location>
</feature>
<keyword evidence="4" id="KW-1185">Reference proteome</keyword>
<dbReference type="AlphaFoldDB" id="A0A1Y6BHG4"/>
<accession>A0A1Y6BHG4</accession>
<proteinExistence type="predicted"/>
<dbReference type="RefSeq" id="WP_085275087.1">
    <property type="nucleotide sequence ID" value="NZ_FXAG01000003.1"/>
</dbReference>
<keyword evidence="2" id="KW-0732">Signal</keyword>
<evidence type="ECO:0000313" key="3">
    <source>
        <dbReference type="EMBL" id="SMF01703.1"/>
    </source>
</evidence>
<feature type="compositionally biased region" description="Basic residues" evidence="1">
    <location>
        <begin position="73"/>
        <end position="83"/>
    </location>
</feature>
<dbReference type="EMBL" id="FXAG01000003">
    <property type="protein sequence ID" value="SMF01703.1"/>
    <property type="molecule type" value="Genomic_DNA"/>
</dbReference>
<evidence type="ECO:0008006" key="5">
    <source>
        <dbReference type="Google" id="ProtNLM"/>
    </source>
</evidence>
<evidence type="ECO:0000313" key="4">
    <source>
        <dbReference type="Proteomes" id="UP000192920"/>
    </source>
</evidence>
<evidence type="ECO:0000256" key="1">
    <source>
        <dbReference type="SAM" id="MobiDB-lite"/>
    </source>
</evidence>
<gene>
    <name evidence="3" type="ORF">SAMN02745746_00739</name>
</gene>
<name>A0A1Y6BHG4_9NEIS</name>
<feature type="region of interest" description="Disordered" evidence="1">
    <location>
        <begin position="68"/>
        <end position="102"/>
    </location>
</feature>
<evidence type="ECO:0000256" key="2">
    <source>
        <dbReference type="SAM" id="SignalP"/>
    </source>
</evidence>
<dbReference type="Proteomes" id="UP000192920">
    <property type="component" value="Unassembled WGS sequence"/>
</dbReference>
<protein>
    <recommendedName>
        <fullName evidence="5">PsiF repeat-containing protein</fullName>
    </recommendedName>
</protein>
<sequence>MRQKHGLSGLCALLLAASVGAQPWQAGPDNTPGWKMMTPEERSEHIKTMHSFTSLESCQAYLKQHRDQMQQRAKSRHMRSLGRMRHDPCQQMKAMGQFKPAP</sequence>